<dbReference type="GO" id="GO:0051306">
    <property type="term" value="P:mitotic sister chromatid separation"/>
    <property type="evidence" value="ECO:0007669"/>
    <property type="project" value="InterPro"/>
</dbReference>
<organism evidence="2 3">
    <name type="scientific">Plakobranchus ocellatus</name>
    <dbReference type="NCBI Taxonomy" id="259542"/>
    <lineage>
        <taxon>Eukaryota</taxon>
        <taxon>Metazoa</taxon>
        <taxon>Spiralia</taxon>
        <taxon>Lophotrochozoa</taxon>
        <taxon>Mollusca</taxon>
        <taxon>Gastropoda</taxon>
        <taxon>Heterobranchia</taxon>
        <taxon>Euthyneura</taxon>
        <taxon>Panpulmonata</taxon>
        <taxon>Sacoglossa</taxon>
        <taxon>Placobranchoidea</taxon>
        <taxon>Plakobranchidae</taxon>
        <taxon>Plakobranchus</taxon>
    </lineage>
</organism>
<dbReference type="PANTHER" id="PTHR23060:SF3">
    <property type="entry name" value="TESTIS EXPRESSED 14, INTERCELLULAR BRIDGE FORMING FACTOR"/>
    <property type="match status" value="1"/>
</dbReference>
<accession>A0AAV3Y742</accession>
<dbReference type="PANTHER" id="PTHR23060">
    <property type="entry name" value="TESTIS EXPRESSED GENE 14"/>
    <property type="match status" value="1"/>
</dbReference>
<dbReference type="Pfam" id="PF07714">
    <property type="entry name" value="PK_Tyr_Ser-Thr"/>
    <property type="match status" value="1"/>
</dbReference>
<evidence type="ECO:0000259" key="1">
    <source>
        <dbReference type="PROSITE" id="PS50011"/>
    </source>
</evidence>
<dbReference type="GO" id="GO:0030496">
    <property type="term" value="C:midbody"/>
    <property type="evidence" value="ECO:0007669"/>
    <property type="project" value="TreeGrafter"/>
</dbReference>
<dbReference type="InterPro" id="IPR011009">
    <property type="entry name" value="Kinase-like_dom_sf"/>
</dbReference>
<dbReference type="AlphaFoldDB" id="A0AAV3Y742"/>
<dbReference type="InterPro" id="IPR039339">
    <property type="entry name" value="Tex14"/>
</dbReference>
<dbReference type="GO" id="GO:0007094">
    <property type="term" value="P:mitotic spindle assembly checkpoint signaling"/>
    <property type="evidence" value="ECO:0007669"/>
    <property type="project" value="InterPro"/>
</dbReference>
<dbReference type="GO" id="GO:0045171">
    <property type="term" value="C:intercellular bridge"/>
    <property type="evidence" value="ECO:0007669"/>
    <property type="project" value="TreeGrafter"/>
</dbReference>
<dbReference type="GO" id="GO:0007140">
    <property type="term" value="P:male meiotic nuclear division"/>
    <property type="evidence" value="ECO:0007669"/>
    <property type="project" value="InterPro"/>
</dbReference>
<protein>
    <submittedName>
        <fullName evidence="2">PiggyBac transposable element-derived protein 4-like</fullName>
    </submittedName>
</protein>
<dbReference type="InterPro" id="IPR001245">
    <property type="entry name" value="Ser-Thr/Tyr_kinase_cat_dom"/>
</dbReference>
<dbReference type="InterPro" id="IPR029526">
    <property type="entry name" value="PGBD"/>
</dbReference>
<name>A0AAV3Y742_9GAST</name>
<proteinExistence type="predicted"/>
<dbReference type="Proteomes" id="UP000735302">
    <property type="component" value="Unassembled WGS sequence"/>
</dbReference>
<sequence length="399" mass="44816">MREWALLNPEPKRRNKMLEFLDKTYVCAMAYSGDAVNADQFSRYARRCHRQPSLMELMKMHSGSDSTFDNLKRVQSMGFGKVYIGGDFSGGIVSVVPLVSEASLAQTGNICFDAGFGTFLEHMEWMHMNVSVKKVKHAAEPEEGIDNIISEAEYLGKLRHPNIVLLMGICQSVSLENMWLIFEFFEQATLHHFLHYSMPEFQRTLSPLYLMNKSCNHFEVTSSSSESSSLPSSSSKGDAGGSMCQKYWTDNNASLRNSLSGVPISLVKICIDKALCPWRGHSSFRVYMKDKPTKWGIKLYILSESQTGYAFNFKVHCNALGVSNTPFDICNSLLLPLVSLVHTLYVDNYYCCPKLADKLVAGTPMLLTLSGPIIWECLKILLKLSLLSETWNISDATKL</sequence>
<dbReference type="GO" id="GO:0000776">
    <property type="term" value="C:kinetochore"/>
    <property type="evidence" value="ECO:0007669"/>
    <property type="project" value="TreeGrafter"/>
</dbReference>
<dbReference type="Pfam" id="PF13843">
    <property type="entry name" value="DDE_Tnp_1_7"/>
    <property type="match status" value="1"/>
</dbReference>
<dbReference type="GO" id="GO:0004672">
    <property type="term" value="F:protein kinase activity"/>
    <property type="evidence" value="ECO:0007669"/>
    <property type="project" value="InterPro"/>
</dbReference>
<reference evidence="2 3" key="1">
    <citation type="journal article" date="2021" name="Elife">
        <title>Chloroplast acquisition without the gene transfer in kleptoplastic sea slugs, Plakobranchus ocellatus.</title>
        <authorList>
            <person name="Maeda T."/>
            <person name="Takahashi S."/>
            <person name="Yoshida T."/>
            <person name="Shimamura S."/>
            <person name="Takaki Y."/>
            <person name="Nagai Y."/>
            <person name="Toyoda A."/>
            <person name="Suzuki Y."/>
            <person name="Arimoto A."/>
            <person name="Ishii H."/>
            <person name="Satoh N."/>
            <person name="Nishiyama T."/>
            <person name="Hasebe M."/>
            <person name="Maruyama T."/>
            <person name="Minagawa J."/>
            <person name="Obokata J."/>
            <person name="Shigenobu S."/>
        </authorList>
    </citation>
    <scope>NUCLEOTIDE SEQUENCE [LARGE SCALE GENOMIC DNA]</scope>
</reference>
<dbReference type="GO" id="GO:0043063">
    <property type="term" value="P:intercellular bridge organization"/>
    <property type="evidence" value="ECO:0007669"/>
    <property type="project" value="InterPro"/>
</dbReference>
<keyword evidence="3" id="KW-1185">Reference proteome</keyword>
<evidence type="ECO:0000313" key="2">
    <source>
        <dbReference type="EMBL" id="GFN78237.1"/>
    </source>
</evidence>
<gene>
    <name evidence="2" type="ORF">PoB_000474300</name>
</gene>
<dbReference type="GO" id="GO:0008608">
    <property type="term" value="P:attachment of spindle microtubules to kinetochore"/>
    <property type="evidence" value="ECO:0007669"/>
    <property type="project" value="InterPro"/>
</dbReference>
<comment type="caution">
    <text evidence="2">The sequence shown here is derived from an EMBL/GenBank/DDBJ whole genome shotgun (WGS) entry which is preliminary data.</text>
</comment>
<feature type="domain" description="Protein kinase" evidence="1">
    <location>
        <begin position="68"/>
        <end position="399"/>
    </location>
</feature>
<evidence type="ECO:0000313" key="3">
    <source>
        <dbReference type="Proteomes" id="UP000735302"/>
    </source>
</evidence>
<dbReference type="EMBL" id="BLXT01000588">
    <property type="protein sequence ID" value="GFN78237.1"/>
    <property type="molecule type" value="Genomic_DNA"/>
</dbReference>
<dbReference type="InterPro" id="IPR000719">
    <property type="entry name" value="Prot_kinase_dom"/>
</dbReference>
<dbReference type="Gene3D" id="1.10.510.10">
    <property type="entry name" value="Transferase(Phosphotransferase) domain 1"/>
    <property type="match status" value="1"/>
</dbReference>
<dbReference type="PROSITE" id="PS50011">
    <property type="entry name" value="PROTEIN_KINASE_DOM"/>
    <property type="match status" value="1"/>
</dbReference>
<dbReference type="GO" id="GO:0005524">
    <property type="term" value="F:ATP binding"/>
    <property type="evidence" value="ECO:0007669"/>
    <property type="project" value="InterPro"/>
</dbReference>
<dbReference type="SUPFAM" id="SSF56112">
    <property type="entry name" value="Protein kinase-like (PK-like)"/>
    <property type="match status" value="1"/>
</dbReference>